<comment type="caution">
    <text evidence="1">The sequence shown here is derived from an EMBL/GenBank/DDBJ whole genome shotgun (WGS) entry which is preliminary data.</text>
</comment>
<accession>A0ABR2PD12</accession>
<reference evidence="1 2" key="1">
    <citation type="journal article" date="2024" name="G3 (Bethesda)">
        <title>Genome assembly of Hibiscus sabdariffa L. provides insights into metabolisms of medicinal natural products.</title>
        <authorList>
            <person name="Kim T."/>
        </authorList>
    </citation>
    <scope>NUCLEOTIDE SEQUENCE [LARGE SCALE GENOMIC DNA]</scope>
    <source>
        <strain evidence="1">TK-2024</strain>
        <tissue evidence="1">Old leaves</tissue>
    </source>
</reference>
<keyword evidence="2" id="KW-1185">Reference proteome</keyword>
<dbReference type="Proteomes" id="UP001396334">
    <property type="component" value="Unassembled WGS sequence"/>
</dbReference>
<protein>
    <submittedName>
        <fullName evidence="1">Uncharacterized protein</fullName>
    </submittedName>
</protein>
<proteinExistence type="predicted"/>
<evidence type="ECO:0000313" key="1">
    <source>
        <dbReference type="EMBL" id="KAK8986332.1"/>
    </source>
</evidence>
<dbReference type="EMBL" id="JBBPBN010000063">
    <property type="protein sequence ID" value="KAK8986332.1"/>
    <property type="molecule type" value="Genomic_DNA"/>
</dbReference>
<name>A0ABR2PD12_9ROSI</name>
<evidence type="ECO:0000313" key="2">
    <source>
        <dbReference type="Proteomes" id="UP001396334"/>
    </source>
</evidence>
<gene>
    <name evidence="1" type="ORF">V6N11_009892</name>
</gene>
<sequence>MAKRQRGTSSSSATEYESIIKSLCFNEPGRQNLRKTEWKRKGKATVDNVDDVLQDVDDPVNLIRNEHLTDAAANWTEADLPPHFRVMLDSFDVRLATMQSHFDGRLNEISNQQ</sequence>
<organism evidence="1 2">
    <name type="scientific">Hibiscus sabdariffa</name>
    <name type="common">roselle</name>
    <dbReference type="NCBI Taxonomy" id="183260"/>
    <lineage>
        <taxon>Eukaryota</taxon>
        <taxon>Viridiplantae</taxon>
        <taxon>Streptophyta</taxon>
        <taxon>Embryophyta</taxon>
        <taxon>Tracheophyta</taxon>
        <taxon>Spermatophyta</taxon>
        <taxon>Magnoliopsida</taxon>
        <taxon>eudicotyledons</taxon>
        <taxon>Gunneridae</taxon>
        <taxon>Pentapetalae</taxon>
        <taxon>rosids</taxon>
        <taxon>malvids</taxon>
        <taxon>Malvales</taxon>
        <taxon>Malvaceae</taxon>
        <taxon>Malvoideae</taxon>
        <taxon>Hibiscus</taxon>
    </lineage>
</organism>